<gene>
    <name evidence="1" type="ORF">X777_14190</name>
</gene>
<keyword evidence="2" id="KW-1185">Reference proteome</keyword>
<name>A0A026VX57_OOCBI</name>
<dbReference type="Proteomes" id="UP000053097">
    <property type="component" value="Unassembled WGS sequence"/>
</dbReference>
<evidence type="ECO:0000313" key="2">
    <source>
        <dbReference type="Proteomes" id="UP000053097"/>
    </source>
</evidence>
<accession>A0A026VX57</accession>
<dbReference type="EMBL" id="KK107681">
    <property type="protein sequence ID" value="EZA48081.1"/>
    <property type="molecule type" value="Genomic_DNA"/>
</dbReference>
<proteinExistence type="predicted"/>
<protein>
    <submittedName>
        <fullName evidence="1">Uncharacterized protein</fullName>
    </submittedName>
</protein>
<dbReference type="AlphaFoldDB" id="A0A026VX57"/>
<reference evidence="1 2" key="1">
    <citation type="journal article" date="2014" name="Curr. Biol.">
        <title>The genome of the clonal raider ant Cerapachys biroi.</title>
        <authorList>
            <person name="Oxley P.R."/>
            <person name="Ji L."/>
            <person name="Fetter-Pruneda I."/>
            <person name="McKenzie S.K."/>
            <person name="Li C."/>
            <person name="Hu H."/>
            <person name="Zhang G."/>
            <person name="Kronauer D.J."/>
        </authorList>
    </citation>
    <scope>NUCLEOTIDE SEQUENCE [LARGE SCALE GENOMIC DNA]</scope>
</reference>
<dbReference type="OrthoDB" id="283111at2759"/>
<evidence type="ECO:0000313" key="1">
    <source>
        <dbReference type="EMBL" id="EZA48081.1"/>
    </source>
</evidence>
<sequence>MPFPCSAQKASSGLGTTRVMDIKIPDRPPADLHPSTSKHPHPLGVDFAVAAQAPDGVHYLRLLLVSCRTRALTCVRVSRCVASSDCPRGVWLVCLVAGWIWTVMVNRGSLCR</sequence>
<organism evidence="1 2">
    <name type="scientific">Ooceraea biroi</name>
    <name type="common">Clonal raider ant</name>
    <name type="synonym">Cerapachys biroi</name>
    <dbReference type="NCBI Taxonomy" id="2015173"/>
    <lineage>
        <taxon>Eukaryota</taxon>
        <taxon>Metazoa</taxon>
        <taxon>Ecdysozoa</taxon>
        <taxon>Arthropoda</taxon>
        <taxon>Hexapoda</taxon>
        <taxon>Insecta</taxon>
        <taxon>Pterygota</taxon>
        <taxon>Neoptera</taxon>
        <taxon>Endopterygota</taxon>
        <taxon>Hymenoptera</taxon>
        <taxon>Apocrita</taxon>
        <taxon>Aculeata</taxon>
        <taxon>Formicoidea</taxon>
        <taxon>Formicidae</taxon>
        <taxon>Dorylinae</taxon>
        <taxon>Ooceraea</taxon>
    </lineage>
</organism>